<dbReference type="RefSeq" id="WP_204709878.1">
    <property type="nucleotide sequence ID" value="NZ_JBHSZV010000020.1"/>
</dbReference>
<dbReference type="CDD" id="cd14845">
    <property type="entry name" value="L-Ala-D-Glu_peptidase_like"/>
    <property type="match status" value="1"/>
</dbReference>
<proteinExistence type="predicted"/>
<dbReference type="Gene3D" id="3.30.1380.10">
    <property type="match status" value="1"/>
</dbReference>
<dbReference type="EMBL" id="JBHSZV010000020">
    <property type="protein sequence ID" value="MFC7061915.1"/>
    <property type="molecule type" value="Genomic_DNA"/>
</dbReference>
<comment type="caution">
    <text evidence="2">The sequence shown here is derived from an EMBL/GenBank/DDBJ whole genome shotgun (WGS) entry which is preliminary data.</text>
</comment>
<dbReference type="Proteomes" id="UP001596410">
    <property type="component" value="Unassembled WGS sequence"/>
</dbReference>
<dbReference type="SUPFAM" id="SSF55166">
    <property type="entry name" value="Hedgehog/DD-peptidase"/>
    <property type="match status" value="1"/>
</dbReference>
<evidence type="ECO:0000313" key="3">
    <source>
        <dbReference type="Proteomes" id="UP001596410"/>
    </source>
</evidence>
<protein>
    <submittedName>
        <fullName evidence="2">M15 family metallopeptidase</fullName>
    </submittedName>
</protein>
<evidence type="ECO:0000259" key="1">
    <source>
        <dbReference type="Pfam" id="PF13539"/>
    </source>
</evidence>
<name>A0ABW2EI02_9BACI</name>
<dbReference type="InterPro" id="IPR009045">
    <property type="entry name" value="Zn_M74/Hedgehog-like"/>
</dbReference>
<gene>
    <name evidence="2" type="ORF">ACFQIC_08595</name>
</gene>
<reference evidence="3" key="1">
    <citation type="journal article" date="2019" name="Int. J. Syst. Evol. Microbiol.">
        <title>The Global Catalogue of Microorganisms (GCM) 10K type strain sequencing project: providing services to taxonomists for standard genome sequencing and annotation.</title>
        <authorList>
            <consortium name="The Broad Institute Genomics Platform"/>
            <consortium name="The Broad Institute Genome Sequencing Center for Infectious Disease"/>
            <person name="Wu L."/>
            <person name="Ma J."/>
        </authorList>
    </citation>
    <scope>NUCLEOTIDE SEQUENCE [LARGE SCALE GENOMIC DNA]</scope>
    <source>
        <strain evidence="3">CGMCC 4.1621</strain>
    </source>
</reference>
<dbReference type="InterPro" id="IPR052179">
    <property type="entry name" value="DD-CPase-like"/>
</dbReference>
<organism evidence="2 3">
    <name type="scientific">Halobacillus seohaensis</name>
    <dbReference type="NCBI Taxonomy" id="447421"/>
    <lineage>
        <taxon>Bacteria</taxon>
        <taxon>Bacillati</taxon>
        <taxon>Bacillota</taxon>
        <taxon>Bacilli</taxon>
        <taxon>Bacillales</taxon>
        <taxon>Bacillaceae</taxon>
        <taxon>Halobacillus</taxon>
    </lineage>
</organism>
<keyword evidence="3" id="KW-1185">Reference proteome</keyword>
<dbReference type="PANTHER" id="PTHR34385">
    <property type="entry name" value="D-ALANYL-D-ALANINE CARBOXYPEPTIDASE"/>
    <property type="match status" value="1"/>
</dbReference>
<evidence type="ECO:0000313" key="2">
    <source>
        <dbReference type="EMBL" id="MFC7061915.1"/>
    </source>
</evidence>
<dbReference type="Pfam" id="PF13539">
    <property type="entry name" value="Peptidase_M15_4"/>
    <property type="match status" value="1"/>
</dbReference>
<dbReference type="InterPro" id="IPR039561">
    <property type="entry name" value="Peptidase_M15C"/>
</dbReference>
<accession>A0ABW2EI02</accession>
<sequence>MRAIFIRTVWFLFIVSAGGTIVYSLIDIQERQVYYVEEGELPTELHPTVDKKKDELIEKAKGIGINVVITDGVRSIEEQEEIYERGRSKEGEIVSYAEGGESYHNYGLAIDFALATAEGNVIWDTERDLNGNGEADWMEVVEIAKGLGFEWGGDWESFEDYPHLQMDFGLSTRELQNGKRPRAGSLDNE</sequence>
<feature type="domain" description="Peptidase M15C" evidence="1">
    <location>
        <begin position="100"/>
        <end position="166"/>
    </location>
</feature>
<dbReference type="PANTHER" id="PTHR34385:SF1">
    <property type="entry name" value="PEPTIDOGLYCAN L-ALANYL-D-GLUTAMATE ENDOPEPTIDASE CWLK"/>
    <property type="match status" value="1"/>
</dbReference>